<protein>
    <submittedName>
        <fullName evidence="1">Uncharacterized protein</fullName>
    </submittedName>
</protein>
<gene>
    <name evidence="1" type="ORF">FJZ47_15100</name>
</gene>
<organism evidence="1 2">
    <name type="scientific">Tectimicrobiota bacterium</name>
    <dbReference type="NCBI Taxonomy" id="2528274"/>
    <lineage>
        <taxon>Bacteria</taxon>
        <taxon>Pseudomonadati</taxon>
        <taxon>Nitrospinota/Tectimicrobiota group</taxon>
        <taxon>Candidatus Tectimicrobiota</taxon>
    </lineage>
</organism>
<name>A0A937W1H6_UNCTE</name>
<proteinExistence type="predicted"/>
<dbReference type="AlphaFoldDB" id="A0A937W1H6"/>
<accession>A0A937W1H6</accession>
<comment type="caution">
    <text evidence="1">The sequence shown here is derived from an EMBL/GenBank/DDBJ whole genome shotgun (WGS) entry which is preliminary data.</text>
</comment>
<dbReference type="Proteomes" id="UP000712673">
    <property type="component" value="Unassembled WGS sequence"/>
</dbReference>
<reference evidence="1" key="1">
    <citation type="submission" date="2019-03" db="EMBL/GenBank/DDBJ databases">
        <title>Lake Tanganyika Metagenome-Assembled Genomes (MAGs).</title>
        <authorList>
            <person name="Tran P."/>
        </authorList>
    </citation>
    <scope>NUCLEOTIDE SEQUENCE</scope>
    <source>
        <strain evidence="1">K_DeepCast_65m_m2_066</strain>
    </source>
</reference>
<evidence type="ECO:0000313" key="2">
    <source>
        <dbReference type="Proteomes" id="UP000712673"/>
    </source>
</evidence>
<evidence type="ECO:0000313" key="1">
    <source>
        <dbReference type="EMBL" id="MBM3225111.1"/>
    </source>
</evidence>
<sequence length="199" mass="21632">MLCFWRPQRLIAGFTLWNLWLPMLGGAFLVGGAAHVLHSQAQQLAAVAQMGALVQNARLALDAMSSDVRMAGYNPSSLRFDGLTYTPQGLHVRSDLNGDGDTTDPEEDIRYTYDAAQQRILRVESTGSSTLAEQIQDFRVAGLDGAGQPTTAPSQIRQVQITVVTQQPANTETSDSRPYTLTTLIHLRNPVPGAMHDPS</sequence>
<dbReference type="EMBL" id="VGLS01000483">
    <property type="protein sequence ID" value="MBM3225111.1"/>
    <property type="molecule type" value="Genomic_DNA"/>
</dbReference>